<feature type="domain" description="DUF58" evidence="2">
    <location>
        <begin position="252"/>
        <end position="342"/>
    </location>
</feature>
<keyword evidence="1" id="KW-0472">Membrane</keyword>
<keyword evidence="1" id="KW-1133">Transmembrane helix</keyword>
<reference evidence="3" key="1">
    <citation type="submission" date="2016-10" db="EMBL/GenBank/DDBJ databases">
        <title>Sequence of Gallionella enrichment culture.</title>
        <authorList>
            <person name="Poehlein A."/>
            <person name="Muehling M."/>
            <person name="Daniel R."/>
        </authorList>
    </citation>
    <scope>NUCLEOTIDE SEQUENCE</scope>
</reference>
<dbReference type="PANTHER" id="PTHR34351:SF1">
    <property type="entry name" value="SLR1927 PROTEIN"/>
    <property type="match status" value="1"/>
</dbReference>
<dbReference type="PANTHER" id="PTHR34351">
    <property type="entry name" value="SLR1927 PROTEIN-RELATED"/>
    <property type="match status" value="1"/>
</dbReference>
<evidence type="ECO:0000313" key="3">
    <source>
        <dbReference type="EMBL" id="OIR18639.1"/>
    </source>
</evidence>
<accession>A0A1J5TCK2</accession>
<gene>
    <name evidence="3" type="ORF">GALL_09780</name>
</gene>
<evidence type="ECO:0000256" key="1">
    <source>
        <dbReference type="SAM" id="Phobius"/>
    </source>
</evidence>
<dbReference type="AlphaFoldDB" id="A0A1J5TCK2"/>
<organism evidence="3">
    <name type="scientific">mine drainage metagenome</name>
    <dbReference type="NCBI Taxonomy" id="410659"/>
    <lineage>
        <taxon>unclassified sequences</taxon>
        <taxon>metagenomes</taxon>
        <taxon>ecological metagenomes</taxon>
    </lineage>
</organism>
<comment type="caution">
    <text evidence="3">The sequence shown here is derived from an EMBL/GenBank/DDBJ whole genome shotgun (WGS) entry which is preliminary data.</text>
</comment>
<proteinExistence type="predicted"/>
<feature type="transmembrane region" description="Helical" evidence="1">
    <location>
        <begin position="54"/>
        <end position="75"/>
    </location>
</feature>
<protein>
    <recommendedName>
        <fullName evidence="2">DUF58 domain-containing protein</fullName>
    </recommendedName>
</protein>
<feature type="transmembrane region" description="Helical" evidence="1">
    <location>
        <begin position="30"/>
        <end position="48"/>
    </location>
</feature>
<dbReference type="InterPro" id="IPR002881">
    <property type="entry name" value="DUF58"/>
</dbReference>
<dbReference type="Pfam" id="PF01882">
    <property type="entry name" value="DUF58"/>
    <property type="match status" value="1"/>
</dbReference>
<evidence type="ECO:0000259" key="2">
    <source>
        <dbReference type="Pfam" id="PF01882"/>
    </source>
</evidence>
<name>A0A1J5TCK2_9ZZZZ</name>
<keyword evidence="1" id="KW-0812">Transmembrane</keyword>
<sequence>MNSPVRQGSVWHRLVWSLIYPRRSMRAEPTAAGSGLVALSLGVGLAAYNSASNILFLALSLLMSSLVVSGILSWLNLRGLEWRLLVPRNARAGSTCPMSVILRNRRRLMPAYDLTAEFEARPAAAATAVGFAPKPEDPGRLLRQLWRATRPPGRNPTPSADLGVALQPGGERALTCQWTPARRGEWEVSLAAVRSQFPFGFLRKRAALGLGVRLLVRPEPIACEWDSGAVRSVAAGGARATSIGFGPDLHSLRPYRHGDSMRLIHWKASARVGELIVRQNTAEAAEGCWLELDPALWSEGEAFERAVRLTASVAERLFREGLLAGCSLGNNEVRRCTGPRDLEAALDRLAVVRAGVGGPAIVVPWNETAVVSIVPEGTEGVIAHAGNRIIARA</sequence>
<dbReference type="EMBL" id="MLJW01000002">
    <property type="protein sequence ID" value="OIR18639.1"/>
    <property type="molecule type" value="Genomic_DNA"/>
</dbReference>